<proteinExistence type="predicted"/>
<dbReference type="KEGG" id="dai:Desaci_2939"/>
<sequence length="115" mass="13302">MPKISVICFIASFLFYGLGYSKSMMFNTGHIYTYNDTLYLYLATIYYVLTIFFAVIGSLAFYIKAIAVRGKLKGKQSYEYQCLKEKAAVNRARSRVNIPSVEYSYRGDMERRMTS</sequence>
<dbReference type="AlphaFoldDB" id="I4D7S6"/>
<dbReference type="RefSeq" id="WP_014827843.1">
    <property type="nucleotide sequence ID" value="NC_018068.1"/>
</dbReference>
<gene>
    <name evidence="2" type="ordered locus">Desaci_2939</name>
</gene>
<name>I4D7S6_DESAJ</name>
<accession>I4D7S6</accession>
<organism evidence="2 3">
    <name type="scientific">Desulfosporosinus acidiphilus (strain DSM 22704 / JCM 16185 / SJ4)</name>
    <dbReference type="NCBI Taxonomy" id="646529"/>
    <lineage>
        <taxon>Bacteria</taxon>
        <taxon>Bacillati</taxon>
        <taxon>Bacillota</taxon>
        <taxon>Clostridia</taxon>
        <taxon>Eubacteriales</taxon>
        <taxon>Desulfitobacteriaceae</taxon>
        <taxon>Desulfosporosinus</taxon>
    </lineage>
</organism>
<dbReference type="EMBL" id="CP003639">
    <property type="protein sequence ID" value="AFM41850.1"/>
    <property type="molecule type" value="Genomic_DNA"/>
</dbReference>
<evidence type="ECO:0000313" key="2">
    <source>
        <dbReference type="EMBL" id="AFM41850.1"/>
    </source>
</evidence>
<dbReference type="Proteomes" id="UP000002892">
    <property type="component" value="Chromosome"/>
</dbReference>
<evidence type="ECO:0000313" key="3">
    <source>
        <dbReference type="Proteomes" id="UP000002892"/>
    </source>
</evidence>
<feature type="transmembrane region" description="Helical" evidence="1">
    <location>
        <begin position="38"/>
        <end position="63"/>
    </location>
</feature>
<keyword evidence="1" id="KW-1133">Transmembrane helix</keyword>
<keyword evidence="3" id="KW-1185">Reference proteome</keyword>
<dbReference type="OrthoDB" id="1799043at2"/>
<dbReference type="HOGENOM" id="CLU_2105011_0_0_9"/>
<reference evidence="2 3" key="1">
    <citation type="journal article" date="2012" name="J. Bacteriol.">
        <title>Complete genome sequences of Desulfosporosinus orientis DSM765T, Desulfosporosinus youngiae DSM17734T, Desulfosporosinus meridiei DSM13257T, and Desulfosporosinus acidiphilus DSM22704T.</title>
        <authorList>
            <person name="Pester M."/>
            <person name="Brambilla E."/>
            <person name="Alazard D."/>
            <person name="Rattei T."/>
            <person name="Weinmaier T."/>
            <person name="Han J."/>
            <person name="Lucas S."/>
            <person name="Lapidus A."/>
            <person name="Cheng J.F."/>
            <person name="Goodwin L."/>
            <person name="Pitluck S."/>
            <person name="Peters L."/>
            <person name="Ovchinnikova G."/>
            <person name="Teshima H."/>
            <person name="Detter J.C."/>
            <person name="Han C.S."/>
            <person name="Tapia R."/>
            <person name="Land M.L."/>
            <person name="Hauser L."/>
            <person name="Kyrpides N.C."/>
            <person name="Ivanova N.N."/>
            <person name="Pagani I."/>
            <person name="Huntmann M."/>
            <person name="Wei C.L."/>
            <person name="Davenport K.W."/>
            <person name="Daligault H."/>
            <person name="Chain P.S."/>
            <person name="Chen A."/>
            <person name="Mavromatis K."/>
            <person name="Markowitz V."/>
            <person name="Szeto E."/>
            <person name="Mikhailova N."/>
            <person name="Pati A."/>
            <person name="Wagner M."/>
            <person name="Woyke T."/>
            <person name="Ollivier B."/>
            <person name="Klenk H.P."/>
            <person name="Spring S."/>
            <person name="Loy A."/>
        </authorList>
    </citation>
    <scope>NUCLEOTIDE SEQUENCE [LARGE SCALE GENOMIC DNA]</scope>
    <source>
        <strain evidence="3">DSM 22704 / JCM 16185 / SJ4</strain>
    </source>
</reference>
<keyword evidence="1" id="KW-0472">Membrane</keyword>
<keyword evidence="1" id="KW-0812">Transmembrane</keyword>
<evidence type="ECO:0000256" key="1">
    <source>
        <dbReference type="SAM" id="Phobius"/>
    </source>
</evidence>
<protein>
    <submittedName>
        <fullName evidence="2">Uncharacterized protein</fullName>
    </submittedName>
</protein>